<evidence type="ECO:0000313" key="2">
    <source>
        <dbReference type="Proteomes" id="UP000507485"/>
    </source>
</evidence>
<dbReference type="RefSeq" id="WP_000483488.1">
    <property type="nucleotide sequence ID" value="NZ_BECT01000002.1"/>
</dbReference>
<sequence length="260" mass="30740">MFNTTYKEIYSMFPNKPYPVHDIYEDCRTILADLQIEMFNRINTQLYKTCHYNKPRKHHEMIKKLLIEFIIDNKDSKIVSAEPFELNLEAFYAIKQNCNISNNNKPLDEYIITYFEDLLSNISNTLTNNNRANGNNPIINYIYVTQRKDGMVCVVGKSHFKYEFKGNEYKLVKNQEGDLFKKMDEDKGSGKILSSLYIKDNELKKQYSTCREFLDDYLYTAWIIPVLLNEHATSQLEEYLGRYLINQNVPILNLLSHTFK</sequence>
<comment type="caution">
    <text evidence="1">The sequence shown here is derived from an EMBL/GenBank/DDBJ whole genome shotgun (WGS) entry which is preliminary data.</text>
</comment>
<dbReference type="EMBL" id="CAIHOM010000002">
    <property type="protein sequence ID" value="CAC7005892.1"/>
    <property type="molecule type" value="Genomic_DNA"/>
</dbReference>
<accession>A0AAN1ZQB8</accession>
<reference evidence="1 2" key="1">
    <citation type="submission" date="2020-06" db="EMBL/GenBank/DDBJ databases">
        <authorList>
            <consortium name="Pathogen Informatics"/>
        </authorList>
    </citation>
    <scope>NUCLEOTIDE SEQUENCE [LARGE SCALE GENOMIC DNA]</scope>
    <source>
        <strain evidence="1 2">A13</strain>
    </source>
</reference>
<organism evidence="1 2">
    <name type="scientific">Staphylococcus aureus</name>
    <dbReference type="NCBI Taxonomy" id="1280"/>
    <lineage>
        <taxon>Bacteria</taxon>
        <taxon>Bacillati</taxon>
        <taxon>Bacillota</taxon>
        <taxon>Bacilli</taxon>
        <taxon>Bacillales</taxon>
        <taxon>Staphylococcaceae</taxon>
        <taxon>Staphylococcus</taxon>
    </lineage>
</organism>
<name>A0AAN1ZQB8_STAAU</name>
<dbReference type="AlphaFoldDB" id="A0AAN1ZQB8"/>
<dbReference type="Proteomes" id="UP000507485">
    <property type="component" value="Unassembled WGS sequence"/>
</dbReference>
<evidence type="ECO:0000313" key="1">
    <source>
        <dbReference type="EMBL" id="CAC7005892.1"/>
    </source>
</evidence>
<protein>
    <submittedName>
        <fullName evidence="1">Uncharacterized protein</fullName>
    </submittedName>
</protein>
<proteinExistence type="predicted"/>
<gene>
    <name evidence="1" type="ORF">SAMEA4552975_01694</name>
</gene>